<dbReference type="OrthoDB" id="5768935at2"/>
<evidence type="ECO:0000259" key="1">
    <source>
        <dbReference type="Pfam" id="PF21926"/>
    </source>
</evidence>
<accession>I3YGH0</accession>
<keyword evidence="3" id="KW-1185">Reference proteome</keyword>
<dbReference type="EMBL" id="CP003154">
    <property type="protein sequence ID" value="AFL76088.1"/>
    <property type="molecule type" value="Genomic_DNA"/>
</dbReference>
<proteinExistence type="predicted"/>
<organism evidence="2 3">
    <name type="scientific">Thiocystis violascens (strain ATCC 17096 / DSM 198 / 6111)</name>
    <name type="common">Chromatium violascens</name>
    <dbReference type="NCBI Taxonomy" id="765911"/>
    <lineage>
        <taxon>Bacteria</taxon>
        <taxon>Pseudomonadati</taxon>
        <taxon>Pseudomonadota</taxon>
        <taxon>Gammaproteobacteria</taxon>
        <taxon>Chromatiales</taxon>
        <taxon>Chromatiaceae</taxon>
        <taxon>Thiocystis</taxon>
    </lineage>
</organism>
<dbReference type="InterPro" id="IPR054597">
    <property type="entry name" value="FeeM_cat"/>
</dbReference>
<dbReference type="Gene3D" id="3.40.630.30">
    <property type="match status" value="1"/>
</dbReference>
<protein>
    <recommendedName>
        <fullName evidence="1">N-acyl amino acid synthase FeeM catalytic core domain-containing protein</fullName>
    </recommendedName>
</protein>
<name>I3YGH0_THIV6</name>
<reference evidence="2 3" key="1">
    <citation type="submission" date="2012-06" db="EMBL/GenBank/DDBJ databases">
        <title>Complete sequence of Thiocystis violascens DSM 198.</title>
        <authorList>
            <consortium name="US DOE Joint Genome Institute"/>
            <person name="Lucas S."/>
            <person name="Han J."/>
            <person name="Lapidus A."/>
            <person name="Cheng J.-F."/>
            <person name="Goodwin L."/>
            <person name="Pitluck S."/>
            <person name="Peters L."/>
            <person name="Ovchinnikova G."/>
            <person name="Teshima H."/>
            <person name="Detter J.C."/>
            <person name="Han C."/>
            <person name="Tapia R."/>
            <person name="Land M."/>
            <person name="Hauser L."/>
            <person name="Kyrpides N."/>
            <person name="Ivanova N."/>
            <person name="Pagani I."/>
            <person name="Vogl K."/>
            <person name="Liu Z."/>
            <person name="Frigaard N.-U."/>
            <person name="Bryant D."/>
            <person name="Woyke T."/>
        </authorList>
    </citation>
    <scope>NUCLEOTIDE SEQUENCE [LARGE SCALE GENOMIC DNA]</scope>
    <source>
        <strain evidence="3">ATCC 17096 / DSM 198 / 6111</strain>
    </source>
</reference>
<dbReference type="HOGENOM" id="CLU_1189478_0_0_6"/>
<dbReference type="AlphaFoldDB" id="I3YGH0"/>
<gene>
    <name evidence="2" type="ordered locus">Thivi_4275</name>
</gene>
<dbReference type="RefSeq" id="WP_014780468.1">
    <property type="nucleotide sequence ID" value="NC_018012.1"/>
</dbReference>
<feature type="domain" description="N-acyl amino acid synthase FeeM catalytic core" evidence="1">
    <location>
        <begin position="17"/>
        <end position="182"/>
    </location>
</feature>
<sequence length="233" mass="26849">MAIQLKVACSPQEIDDALWLRHHVYVTEEGLYEGKNWPDQRIVDRFDVIPKVAHILAYDRNTPVGGIRLNCETRLGLPPERYFDFRFHLRSLAHTSIHHTTPPIIASGGMLAVRKGWRQRRDVILAIYRVAAGVFFSWDVTRIIATVSHKSASMYHRMGFVSVADQIWNPEIGDHIVPIMADAKNYYRWAFGESQIPINPIWQERRRSSCDDCHRLIIEDPPMTAAPAKFSFN</sequence>
<dbReference type="eggNOG" id="ENOG50349YR">
    <property type="taxonomic scope" value="Bacteria"/>
</dbReference>
<dbReference type="Proteomes" id="UP000006062">
    <property type="component" value="Chromosome"/>
</dbReference>
<evidence type="ECO:0000313" key="3">
    <source>
        <dbReference type="Proteomes" id="UP000006062"/>
    </source>
</evidence>
<dbReference type="Pfam" id="PF21926">
    <property type="entry name" value="FeeM"/>
    <property type="match status" value="1"/>
</dbReference>
<dbReference type="KEGG" id="tvi:Thivi_4275"/>
<dbReference type="InterPro" id="IPR016181">
    <property type="entry name" value="Acyl_CoA_acyltransferase"/>
</dbReference>
<evidence type="ECO:0000313" key="2">
    <source>
        <dbReference type="EMBL" id="AFL76088.1"/>
    </source>
</evidence>
<dbReference type="STRING" id="765911.Thivi_4275"/>
<dbReference type="SUPFAM" id="SSF55729">
    <property type="entry name" value="Acyl-CoA N-acyltransferases (Nat)"/>
    <property type="match status" value="1"/>
</dbReference>